<feature type="compositionally biased region" description="Basic and acidic residues" evidence="5">
    <location>
        <begin position="305"/>
        <end position="351"/>
    </location>
</feature>
<evidence type="ECO:0000256" key="4">
    <source>
        <dbReference type="PROSITE-ProRule" id="PRU00723"/>
    </source>
</evidence>
<dbReference type="SMART" id="SM00356">
    <property type="entry name" value="ZnF_C3H1"/>
    <property type="match status" value="1"/>
</dbReference>
<feature type="compositionally biased region" description="Basic and acidic residues" evidence="5">
    <location>
        <begin position="362"/>
        <end position="371"/>
    </location>
</feature>
<name>A0A6G1KU50_9PEZI</name>
<evidence type="ECO:0000256" key="1">
    <source>
        <dbReference type="ARBA" id="ARBA00022723"/>
    </source>
</evidence>
<dbReference type="InterPro" id="IPR036855">
    <property type="entry name" value="Znf_CCCH_sf"/>
</dbReference>
<protein>
    <recommendedName>
        <fullName evidence="6">C3H1-type domain-containing protein</fullName>
    </recommendedName>
</protein>
<evidence type="ECO:0000259" key="6">
    <source>
        <dbReference type="PROSITE" id="PS50103"/>
    </source>
</evidence>
<feature type="compositionally biased region" description="Basic and acidic residues" evidence="5">
    <location>
        <begin position="48"/>
        <end position="82"/>
    </location>
</feature>
<reference evidence="7" key="1">
    <citation type="journal article" date="2020" name="Stud. Mycol.">
        <title>101 Dothideomycetes genomes: a test case for predicting lifestyles and emergence of pathogens.</title>
        <authorList>
            <person name="Haridas S."/>
            <person name="Albert R."/>
            <person name="Binder M."/>
            <person name="Bloem J."/>
            <person name="Labutti K."/>
            <person name="Salamov A."/>
            <person name="Andreopoulos B."/>
            <person name="Baker S."/>
            <person name="Barry K."/>
            <person name="Bills G."/>
            <person name="Bluhm B."/>
            <person name="Cannon C."/>
            <person name="Castanera R."/>
            <person name="Culley D."/>
            <person name="Daum C."/>
            <person name="Ezra D."/>
            <person name="Gonzalez J."/>
            <person name="Henrissat B."/>
            <person name="Kuo A."/>
            <person name="Liang C."/>
            <person name="Lipzen A."/>
            <person name="Lutzoni F."/>
            <person name="Magnuson J."/>
            <person name="Mondo S."/>
            <person name="Nolan M."/>
            <person name="Ohm R."/>
            <person name="Pangilinan J."/>
            <person name="Park H.-J."/>
            <person name="Ramirez L."/>
            <person name="Alfaro M."/>
            <person name="Sun H."/>
            <person name="Tritt A."/>
            <person name="Yoshinaga Y."/>
            <person name="Zwiers L.-H."/>
            <person name="Turgeon B."/>
            <person name="Goodwin S."/>
            <person name="Spatafora J."/>
            <person name="Crous P."/>
            <person name="Grigoriev I."/>
        </authorList>
    </citation>
    <scope>NUCLEOTIDE SEQUENCE</scope>
    <source>
        <strain evidence="7">CBS 116005</strain>
    </source>
</reference>
<feature type="compositionally biased region" description="Acidic residues" evidence="5">
    <location>
        <begin position="382"/>
        <end position="395"/>
    </location>
</feature>
<dbReference type="Pfam" id="PF10453">
    <property type="entry name" value="NUFIP1"/>
    <property type="match status" value="1"/>
</dbReference>
<dbReference type="Gene3D" id="4.10.1000.10">
    <property type="entry name" value="Zinc finger, CCCH-type"/>
    <property type="match status" value="1"/>
</dbReference>
<feature type="domain" description="C3H1-type" evidence="6">
    <location>
        <begin position="438"/>
        <end position="465"/>
    </location>
</feature>
<feature type="compositionally biased region" description="Basic and acidic residues" evidence="5">
    <location>
        <begin position="267"/>
        <end position="281"/>
    </location>
</feature>
<keyword evidence="1 4" id="KW-0479">Metal-binding</keyword>
<dbReference type="PROSITE" id="PS50103">
    <property type="entry name" value="ZF_C3H1"/>
    <property type="match status" value="1"/>
</dbReference>
<keyword evidence="8" id="KW-1185">Reference proteome</keyword>
<feature type="compositionally biased region" description="Low complexity" evidence="5">
    <location>
        <begin position="396"/>
        <end position="414"/>
    </location>
</feature>
<dbReference type="Proteomes" id="UP000799436">
    <property type="component" value="Unassembled WGS sequence"/>
</dbReference>
<feature type="compositionally biased region" description="Acidic residues" evidence="5">
    <location>
        <begin position="212"/>
        <end position="221"/>
    </location>
</feature>
<evidence type="ECO:0000256" key="2">
    <source>
        <dbReference type="ARBA" id="ARBA00022771"/>
    </source>
</evidence>
<feature type="region of interest" description="Disordered" evidence="5">
    <location>
        <begin position="295"/>
        <end position="435"/>
    </location>
</feature>
<dbReference type="AlphaFoldDB" id="A0A6G1KU50"/>
<keyword evidence="3 4" id="KW-0862">Zinc</keyword>
<dbReference type="InterPro" id="IPR000571">
    <property type="entry name" value="Znf_CCCH"/>
</dbReference>
<dbReference type="EMBL" id="ML995964">
    <property type="protein sequence ID" value="KAF2763789.1"/>
    <property type="molecule type" value="Genomic_DNA"/>
</dbReference>
<dbReference type="InterPro" id="IPR019496">
    <property type="entry name" value="NUFIP1_cons_dom"/>
</dbReference>
<accession>A0A6G1KU50</accession>
<evidence type="ECO:0000313" key="7">
    <source>
        <dbReference type="EMBL" id="KAF2763789.1"/>
    </source>
</evidence>
<dbReference type="OrthoDB" id="273070at2759"/>
<feature type="region of interest" description="Disordered" evidence="5">
    <location>
        <begin position="1"/>
        <end position="221"/>
    </location>
</feature>
<evidence type="ECO:0000256" key="3">
    <source>
        <dbReference type="ARBA" id="ARBA00022833"/>
    </source>
</evidence>
<dbReference type="GO" id="GO:0008270">
    <property type="term" value="F:zinc ion binding"/>
    <property type="evidence" value="ECO:0007669"/>
    <property type="project" value="UniProtKB-KW"/>
</dbReference>
<dbReference type="SUPFAM" id="SSF90229">
    <property type="entry name" value="CCCH zinc finger"/>
    <property type="match status" value="1"/>
</dbReference>
<gene>
    <name evidence="7" type="ORF">EJ03DRAFT_332446</name>
</gene>
<evidence type="ECO:0000313" key="8">
    <source>
        <dbReference type="Proteomes" id="UP000799436"/>
    </source>
</evidence>
<evidence type="ECO:0000256" key="5">
    <source>
        <dbReference type="SAM" id="MobiDB-lite"/>
    </source>
</evidence>
<feature type="region of interest" description="Disordered" evidence="5">
    <location>
        <begin position="258"/>
        <end position="281"/>
    </location>
</feature>
<feature type="zinc finger region" description="C3H1-type" evidence="4">
    <location>
        <begin position="438"/>
        <end position="465"/>
    </location>
</feature>
<feature type="compositionally biased region" description="Low complexity" evidence="5">
    <location>
        <begin position="118"/>
        <end position="133"/>
    </location>
</feature>
<organism evidence="7 8">
    <name type="scientific">Teratosphaeria nubilosa</name>
    <dbReference type="NCBI Taxonomy" id="161662"/>
    <lineage>
        <taxon>Eukaryota</taxon>
        <taxon>Fungi</taxon>
        <taxon>Dikarya</taxon>
        <taxon>Ascomycota</taxon>
        <taxon>Pezizomycotina</taxon>
        <taxon>Dothideomycetes</taxon>
        <taxon>Dothideomycetidae</taxon>
        <taxon>Mycosphaerellales</taxon>
        <taxon>Teratosphaeriaceae</taxon>
        <taxon>Teratosphaeria</taxon>
    </lineage>
</organism>
<proteinExistence type="predicted"/>
<keyword evidence="2 4" id="KW-0863">Zinc-finger</keyword>
<sequence>MVANFSFPPPPPPPVKAVSESRQNPAHGVTDRGERARGRGRARGSRGARVEGGRGRDGSRQDRWPDRSEHHDQHKGQHERSMNHPYTGYQQSQSSHKRQNLPPGSYVNPDIGNLPGGLSHSQQLPAASLLASAGPPRTLAGQKRKLDVLRPPSPDKSQPKLPAAPSVPSFGAPILPSKPVAALSPGTDVKSKAGGNGLGLTPKDGERRYSSDEDDGDEKDVDEEAMFTELGGKLTFEHNGVVMSLSSAADLAAWKEERKKNWPTRMRMTEKEVQRRKTGEERNRLLASMLALQTASASAVRRSRRNIDRADDSQQVDSGKENSKPQESKLEKARKELAQQSRKLEALRQRVSESQATLQKAQAEKEERDQEACIGHAVEPDGPTDENESDYDDSDVSSTLSESSVVSSDSSALEASDDDDGPPEEATARAPSTTVMHSEKPICRFYYASGHCRDGHQCRFRHELGPGVQKAPQSQKLTRRDPHAPKLDRVDRERKNIYQRLMEQQEGEEDKLAVKVIKYLGKAGFFKGDVEAESTSMTTT</sequence>